<sequence>MECRTTYDFEKQAQKVYTIAKFKHFQDELTAGTTYCEIMNSREGGYVTEYDIREDIMIGEHKKRMMFVVSFRRQECDVKCSCNLFEFKGLLCRHVLKVFIRNDVLLIPDKYILRRWRKDMSRCHSNLKVNYCSWCATEDDKRFQRMSHEFTKVTNIATTDDVFCNYVIGRLDTLSTELSAMRLSNEVEQSTSKIIDCEASTS</sequence>
<comment type="subcellular location">
    <subcellularLocation>
        <location evidence="6">Nucleus</location>
    </subcellularLocation>
</comment>
<dbReference type="InParanoid" id="A0A200Q3Q3"/>
<evidence type="ECO:0000256" key="5">
    <source>
        <dbReference type="PROSITE-ProRule" id="PRU00325"/>
    </source>
</evidence>
<dbReference type="STRING" id="56857.A0A200Q3Q3"/>
<dbReference type="OMA" id="REDIMIG"/>
<evidence type="ECO:0000313" key="8">
    <source>
        <dbReference type="EMBL" id="OVA05085.1"/>
    </source>
</evidence>
<evidence type="ECO:0000256" key="4">
    <source>
        <dbReference type="ARBA" id="ARBA00022833"/>
    </source>
</evidence>
<evidence type="ECO:0000256" key="6">
    <source>
        <dbReference type="RuleBase" id="RU367018"/>
    </source>
</evidence>
<proteinExistence type="inferred from homology"/>
<dbReference type="PROSITE" id="PS50966">
    <property type="entry name" value="ZF_SWIM"/>
    <property type="match status" value="1"/>
</dbReference>
<dbReference type="GO" id="GO:0006355">
    <property type="term" value="P:regulation of DNA-templated transcription"/>
    <property type="evidence" value="ECO:0007669"/>
    <property type="project" value="UniProtKB-UniRule"/>
</dbReference>
<dbReference type="Proteomes" id="UP000195402">
    <property type="component" value="Unassembled WGS sequence"/>
</dbReference>
<dbReference type="SMART" id="SM00575">
    <property type="entry name" value="ZnF_PMZ"/>
    <property type="match status" value="1"/>
</dbReference>
<protein>
    <recommendedName>
        <fullName evidence="6">Protein FAR1-RELATED SEQUENCE</fullName>
    </recommendedName>
</protein>
<dbReference type="InterPro" id="IPR007527">
    <property type="entry name" value="Znf_SWIM"/>
</dbReference>
<gene>
    <name evidence="8" type="ORF">BVC80_8943g3</name>
</gene>
<dbReference type="InterPro" id="IPR031052">
    <property type="entry name" value="FHY3/FAR1"/>
</dbReference>
<evidence type="ECO:0000256" key="2">
    <source>
        <dbReference type="ARBA" id="ARBA00022723"/>
    </source>
</evidence>
<feature type="domain" description="SWIM-type" evidence="7">
    <location>
        <begin position="67"/>
        <end position="103"/>
    </location>
</feature>
<comment type="similarity">
    <text evidence="1 6">Belongs to the FHY3/FAR1 family.</text>
</comment>
<dbReference type="GO" id="GO:0005634">
    <property type="term" value="C:nucleus"/>
    <property type="evidence" value="ECO:0007669"/>
    <property type="project" value="UniProtKB-SubCell"/>
</dbReference>
<accession>A0A200Q3Q3</accession>
<dbReference type="PANTHER" id="PTHR31669:SF283">
    <property type="entry name" value="PROTEIN FAR1-RELATED SEQUENCE"/>
    <property type="match status" value="1"/>
</dbReference>
<keyword evidence="6" id="KW-0539">Nucleus</keyword>
<dbReference type="OrthoDB" id="1914915at2759"/>
<dbReference type="InterPro" id="IPR006564">
    <property type="entry name" value="Znf_PMZ"/>
</dbReference>
<keyword evidence="9" id="KW-1185">Reference proteome</keyword>
<reference evidence="8 9" key="1">
    <citation type="journal article" date="2017" name="Mol. Plant">
        <title>The Genome of Medicinal Plant Macleaya cordata Provides New Insights into Benzylisoquinoline Alkaloids Metabolism.</title>
        <authorList>
            <person name="Liu X."/>
            <person name="Liu Y."/>
            <person name="Huang P."/>
            <person name="Ma Y."/>
            <person name="Qing Z."/>
            <person name="Tang Q."/>
            <person name="Cao H."/>
            <person name="Cheng P."/>
            <person name="Zheng Y."/>
            <person name="Yuan Z."/>
            <person name="Zhou Y."/>
            <person name="Liu J."/>
            <person name="Tang Z."/>
            <person name="Zhuo Y."/>
            <person name="Zhang Y."/>
            <person name="Yu L."/>
            <person name="Huang J."/>
            <person name="Yang P."/>
            <person name="Peng Q."/>
            <person name="Zhang J."/>
            <person name="Jiang W."/>
            <person name="Zhang Z."/>
            <person name="Lin K."/>
            <person name="Ro D.K."/>
            <person name="Chen X."/>
            <person name="Xiong X."/>
            <person name="Shang Y."/>
            <person name="Huang S."/>
            <person name="Zeng J."/>
        </authorList>
    </citation>
    <scope>NUCLEOTIDE SEQUENCE [LARGE SCALE GENOMIC DNA]</scope>
    <source>
        <strain evidence="9">cv. BLH2017</strain>
        <tissue evidence="8">Root</tissue>
    </source>
</reference>
<dbReference type="GO" id="GO:0008270">
    <property type="term" value="F:zinc ion binding"/>
    <property type="evidence" value="ECO:0007669"/>
    <property type="project" value="UniProtKB-UniRule"/>
</dbReference>
<keyword evidence="2 6" id="KW-0479">Metal-binding</keyword>
<comment type="caution">
    <text evidence="8">The sequence shown here is derived from an EMBL/GenBank/DDBJ whole genome shotgun (WGS) entry which is preliminary data.</text>
</comment>
<dbReference type="PANTHER" id="PTHR31669">
    <property type="entry name" value="PROTEIN FAR1-RELATED SEQUENCE 10-RELATED"/>
    <property type="match status" value="1"/>
</dbReference>
<dbReference type="AlphaFoldDB" id="A0A200Q3Q3"/>
<comment type="function">
    <text evidence="6">Putative transcription activator involved in regulating light control of development.</text>
</comment>
<keyword evidence="4 6" id="KW-0862">Zinc</keyword>
<evidence type="ECO:0000256" key="3">
    <source>
        <dbReference type="ARBA" id="ARBA00022771"/>
    </source>
</evidence>
<dbReference type="Pfam" id="PF04434">
    <property type="entry name" value="SWIM"/>
    <property type="match status" value="1"/>
</dbReference>
<evidence type="ECO:0000256" key="1">
    <source>
        <dbReference type="ARBA" id="ARBA00005889"/>
    </source>
</evidence>
<keyword evidence="3 5" id="KW-0863">Zinc-finger</keyword>
<dbReference type="EMBL" id="MVGT01003175">
    <property type="protein sequence ID" value="OVA05085.1"/>
    <property type="molecule type" value="Genomic_DNA"/>
</dbReference>
<organism evidence="8 9">
    <name type="scientific">Macleaya cordata</name>
    <name type="common">Five-seeded plume-poppy</name>
    <name type="synonym">Bocconia cordata</name>
    <dbReference type="NCBI Taxonomy" id="56857"/>
    <lineage>
        <taxon>Eukaryota</taxon>
        <taxon>Viridiplantae</taxon>
        <taxon>Streptophyta</taxon>
        <taxon>Embryophyta</taxon>
        <taxon>Tracheophyta</taxon>
        <taxon>Spermatophyta</taxon>
        <taxon>Magnoliopsida</taxon>
        <taxon>Ranunculales</taxon>
        <taxon>Papaveraceae</taxon>
        <taxon>Papaveroideae</taxon>
        <taxon>Macleaya</taxon>
    </lineage>
</organism>
<name>A0A200Q3Q3_MACCD</name>
<evidence type="ECO:0000313" key="9">
    <source>
        <dbReference type="Proteomes" id="UP000195402"/>
    </source>
</evidence>
<evidence type="ECO:0000259" key="7">
    <source>
        <dbReference type="PROSITE" id="PS50966"/>
    </source>
</evidence>